<gene>
    <name evidence="2" type="ORF">VNO78_03992</name>
</gene>
<evidence type="ECO:0000313" key="2">
    <source>
        <dbReference type="EMBL" id="KAK7412528.1"/>
    </source>
</evidence>
<protein>
    <submittedName>
        <fullName evidence="2">Uncharacterized protein</fullName>
    </submittedName>
</protein>
<name>A0AAN9T515_PSOTE</name>
<feature type="region of interest" description="Disordered" evidence="1">
    <location>
        <begin position="1"/>
        <end position="78"/>
    </location>
</feature>
<sequence>MLSFSHHVAGCQKEFETGRTGPNKIAGEKKSQDHASISKNPRNHSDTRTLNNTHSPFGSATRPRSLASLRSARGASQPSLSLSLSLSLLQFR</sequence>
<evidence type="ECO:0000256" key="1">
    <source>
        <dbReference type="SAM" id="MobiDB-lite"/>
    </source>
</evidence>
<accession>A0AAN9T515</accession>
<proteinExistence type="predicted"/>
<dbReference type="AlphaFoldDB" id="A0AAN9T515"/>
<keyword evidence="3" id="KW-1185">Reference proteome</keyword>
<feature type="compositionally biased region" description="Low complexity" evidence="1">
    <location>
        <begin position="59"/>
        <end position="78"/>
    </location>
</feature>
<dbReference type="EMBL" id="JAYMYS010000001">
    <property type="protein sequence ID" value="KAK7412528.1"/>
    <property type="molecule type" value="Genomic_DNA"/>
</dbReference>
<comment type="caution">
    <text evidence="2">The sequence shown here is derived from an EMBL/GenBank/DDBJ whole genome shotgun (WGS) entry which is preliminary data.</text>
</comment>
<dbReference type="Proteomes" id="UP001386955">
    <property type="component" value="Unassembled WGS sequence"/>
</dbReference>
<organism evidence="2 3">
    <name type="scientific">Psophocarpus tetragonolobus</name>
    <name type="common">Winged bean</name>
    <name type="synonym">Dolichos tetragonolobus</name>
    <dbReference type="NCBI Taxonomy" id="3891"/>
    <lineage>
        <taxon>Eukaryota</taxon>
        <taxon>Viridiplantae</taxon>
        <taxon>Streptophyta</taxon>
        <taxon>Embryophyta</taxon>
        <taxon>Tracheophyta</taxon>
        <taxon>Spermatophyta</taxon>
        <taxon>Magnoliopsida</taxon>
        <taxon>eudicotyledons</taxon>
        <taxon>Gunneridae</taxon>
        <taxon>Pentapetalae</taxon>
        <taxon>rosids</taxon>
        <taxon>fabids</taxon>
        <taxon>Fabales</taxon>
        <taxon>Fabaceae</taxon>
        <taxon>Papilionoideae</taxon>
        <taxon>50 kb inversion clade</taxon>
        <taxon>NPAAA clade</taxon>
        <taxon>indigoferoid/millettioid clade</taxon>
        <taxon>Phaseoleae</taxon>
        <taxon>Psophocarpus</taxon>
    </lineage>
</organism>
<evidence type="ECO:0000313" key="3">
    <source>
        <dbReference type="Proteomes" id="UP001386955"/>
    </source>
</evidence>
<reference evidence="2 3" key="1">
    <citation type="submission" date="2024-01" db="EMBL/GenBank/DDBJ databases">
        <title>The genomes of 5 underutilized Papilionoideae crops provide insights into root nodulation and disease resistanc.</title>
        <authorList>
            <person name="Jiang F."/>
        </authorList>
    </citation>
    <scope>NUCLEOTIDE SEQUENCE [LARGE SCALE GENOMIC DNA]</scope>
    <source>
        <strain evidence="2">DUOXIRENSHENG_FW03</strain>
        <tissue evidence="2">Leaves</tissue>
    </source>
</reference>
<feature type="compositionally biased region" description="Polar residues" evidence="1">
    <location>
        <begin position="48"/>
        <end position="58"/>
    </location>
</feature>